<evidence type="ECO:0000313" key="1">
    <source>
        <dbReference type="EMBL" id="QDU44354.1"/>
    </source>
</evidence>
<gene>
    <name evidence="1" type="ORF">Mal52_28350</name>
</gene>
<dbReference type="Proteomes" id="UP000319383">
    <property type="component" value="Chromosome"/>
</dbReference>
<accession>A0A517ZPE5</accession>
<evidence type="ECO:0000313" key="2">
    <source>
        <dbReference type="Proteomes" id="UP000319383"/>
    </source>
</evidence>
<sequence>MSHEDKPCPDCDGTLKAVRLIDKAFNTHENVEYTVPEAKRSFWSGQFPIEGKVAAFMCDSCGRMLFYGQSKE</sequence>
<dbReference type="RefSeq" id="WP_145376725.1">
    <property type="nucleotide sequence ID" value="NZ_CAXBED010000523.1"/>
</dbReference>
<organism evidence="1 2">
    <name type="scientific">Symmachiella dynata</name>
    <dbReference type="NCBI Taxonomy" id="2527995"/>
    <lineage>
        <taxon>Bacteria</taxon>
        <taxon>Pseudomonadati</taxon>
        <taxon>Planctomycetota</taxon>
        <taxon>Planctomycetia</taxon>
        <taxon>Planctomycetales</taxon>
        <taxon>Planctomycetaceae</taxon>
        <taxon>Symmachiella</taxon>
    </lineage>
</organism>
<protein>
    <submittedName>
        <fullName evidence="1">Uncharacterized protein</fullName>
    </submittedName>
</protein>
<dbReference type="EMBL" id="CP036276">
    <property type="protein sequence ID" value="QDU44354.1"/>
    <property type="molecule type" value="Genomic_DNA"/>
</dbReference>
<dbReference type="KEGG" id="sdyn:Mal52_28350"/>
<reference evidence="1 2" key="1">
    <citation type="submission" date="2019-02" db="EMBL/GenBank/DDBJ databases">
        <title>Deep-cultivation of Planctomycetes and their phenomic and genomic characterization uncovers novel biology.</title>
        <authorList>
            <person name="Wiegand S."/>
            <person name="Jogler M."/>
            <person name="Boedeker C."/>
            <person name="Pinto D."/>
            <person name="Vollmers J."/>
            <person name="Rivas-Marin E."/>
            <person name="Kohn T."/>
            <person name="Peeters S.H."/>
            <person name="Heuer A."/>
            <person name="Rast P."/>
            <person name="Oberbeckmann S."/>
            <person name="Bunk B."/>
            <person name="Jeske O."/>
            <person name="Meyerdierks A."/>
            <person name="Storesund J.E."/>
            <person name="Kallscheuer N."/>
            <person name="Luecker S."/>
            <person name="Lage O.M."/>
            <person name="Pohl T."/>
            <person name="Merkel B.J."/>
            <person name="Hornburger P."/>
            <person name="Mueller R.-W."/>
            <person name="Bruemmer F."/>
            <person name="Labrenz M."/>
            <person name="Spormann A.M."/>
            <person name="Op den Camp H."/>
            <person name="Overmann J."/>
            <person name="Amann R."/>
            <person name="Jetten M.S.M."/>
            <person name="Mascher T."/>
            <person name="Medema M.H."/>
            <person name="Devos D.P."/>
            <person name="Kaster A.-K."/>
            <person name="Ovreas L."/>
            <person name="Rohde M."/>
            <person name="Galperin M.Y."/>
            <person name="Jogler C."/>
        </authorList>
    </citation>
    <scope>NUCLEOTIDE SEQUENCE [LARGE SCALE GENOMIC DNA]</scope>
    <source>
        <strain evidence="1 2">Mal52</strain>
    </source>
</reference>
<name>A0A517ZPE5_9PLAN</name>
<dbReference type="AlphaFoldDB" id="A0A517ZPE5"/>
<keyword evidence="2" id="KW-1185">Reference proteome</keyword>
<proteinExistence type="predicted"/>